<feature type="compositionally biased region" description="Low complexity" evidence="7">
    <location>
        <begin position="183"/>
        <end position="195"/>
    </location>
</feature>
<dbReference type="GO" id="GO:0000981">
    <property type="term" value="F:DNA-binding transcription factor activity, RNA polymerase II-specific"/>
    <property type="evidence" value="ECO:0007669"/>
    <property type="project" value="TreeGrafter"/>
</dbReference>
<evidence type="ECO:0000256" key="2">
    <source>
        <dbReference type="ARBA" id="ARBA00022723"/>
    </source>
</evidence>
<dbReference type="InterPro" id="IPR013087">
    <property type="entry name" value="Znf_C2H2_type"/>
</dbReference>
<dbReference type="PROSITE" id="PS50157">
    <property type="entry name" value="ZINC_FINGER_C2H2_2"/>
    <property type="match status" value="1"/>
</dbReference>
<name>Q6BP52_DEBHA</name>
<dbReference type="HOGENOM" id="CLU_027007_0_0_1"/>
<feature type="compositionally biased region" description="Basic and acidic residues" evidence="7">
    <location>
        <begin position="484"/>
        <end position="493"/>
    </location>
</feature>
<evidence type="ECO:0000313" key="10">
    <source>
        <dbReference type="Proteomes" id="UP000000599"/>
    </source>
</evidence>
<evidence type="ECO:0000259" key="8">
    <source>
        <dbReference type="PROSITE" id="PS50157"/>
    </source>
</evidence>
<dbReference type="RefSeq" id="XP_460018.2">
    <property type="nucleotide sequence ID" value="XM_460018.1"/>
</dbReference>
<feature type="region of interest" description="Disordered" evidence="7">
    <location>
        <begin position="458"/>
        <end position="494"/>
    </location>
</feature>
<proteinExistence type="predicted"/>
<dbReference type="KEGG" id="dha:DEHA2E16478g"/>
<dbReference type="Gene3D" id="3.30.160.60">
    <property type="entry name" value="Classic Zinc Finger"/>
    <property type="match status" value="1"/>
</dbReference>
<sequence>MNTEKRTMGFAKETHPVYSKLKLAMLQILSDVAIISHFFQAIIQILFEFVVPFPKHLQMPSDHEETANIKKEEEENIKVECGGLFPTITKTSLSGKIDEKSIPGNPQPCSTGLTTRLLPFKNERGEIEWTFTDDIVPGTELDCFKMTPTVVDRKIPVSSQDEHMYDHGHEYHIKQENTLSPMSSNSSNNESILSNEKNKKKDKEETPMTANSSPYLSSDHDEYKVKSEEDGETKTYNCPHCNAVFKIRGYLTRHIKKHAINKAYSCPFHKFSIYIDENNITHKCHPTGGFSRRDTYKTHLKARHFKYPHGTKTKDRSNTPGNCSMCGEHFQNSEIWCEIHIEGAECKFLPAGFKGKSIIKNRLKKQLTKQRSKKLGESVDSCSLFETPSSNSSKTPIPLDSNSMSYEYNNSNSPSNSTSSGNTNNANSATNVVTPDTNDQNGSTPIYCNQLFQLPTRKTQQKLQQHQQDEKHQDQQPRQQNQELQHRQQHPYEQDEQQPDYLMFEQFKPHKNVFQESQLMYEDYDDEFCLDVDQLNKTGFNNYNEILSYLPQNSGQPYQQHVHY</sequence>
<reference evidence="9 10" key="1">
    <citation type="journal article" date="2004" name="Nature">
        <title>Genome evolution in yeasts.</title>
        <authorList>
            <consortium name="Genolevures"/>
            <person name="Dujon B."/>
            <person name="Sherman D."/>
            <person name="Fischer G."/>
            <person name="Durrens P."/>
            <person name="Casaregola S."/>
            <person name="Lafontaine I."/>
            <person name="de Montigny J."/>
            <person name="Marck C."/>
            <person name="Neuveglise C."/>
            <person name="Talla E."/>
            <person name="Goffard N."/>
            <person name="Frangeul L."/>
            <person name="Aigle M."/>
            <person name="Anthouard V."/>
            <person name="Babour A."/>
            <person name="Barbe V."/>
            <person name="Barnay S."/>
            <person name="Blanchin S."/>
            <person name="Beckerich J.M."/>
            <person name="Beyne E."/>
            <person name="Bleykasten C."/>
            <person name="Boisrame A."/>
            <person name="Boyer J."/>
            <person name="Cattolico L."/>
            <person name="Confanioleri F."/>
            <person name="de Daruvar A."/>
            <person name="Despons L."/>
            <person name="Fabre E."/>
            <person name="Fairhead C."/>
            <person name="Ferry-Dumazet H."/>
            <person name="Groppi A."/>
            <person name="Hantraye F."/>
            <person name="Hennequin C."/>
            <person name="Jauniaux N."/>
            <person name="Joyet P."/>
            <person name="Kachouri R."/>
            <person name="Kerrest A."/>
            <person name="Koszul R."/>
            <person name="Lemaire M."/>
            <person name="Lesur I."/>
            <person name="Ma L."/>
            <person name="Muller H."/>
            <person name="Nicaud J.M."/>
            <person name="Nikolski M."/>
            <person name="Oztas S."/>
            <person name="Ozier-Kalogeropoulos O."/>
            <person name="Pellenz S."/>
            <person name="Potier S."/>
            <person name="Richard G.F."/>
            <person name="Straub M.L."/>
            <person name="Suleau A."/>
            <person name="Swennene D."/>
            <person name="Tekaia F."/>
            <person name="Wesolowski-Louvel M."/>
            <person name="Westhof E."/>
            <person name="Wirth B."/>
            <person name="Zeniou-Meyer M."/>
            <person name="Zivanovic I."/>
            <person name="Bolotin-Fukuhara M."/>
            <person name="Thierry A."/>
            <person name="Bouchier C."/>
            <person name="Caudron B."/>
            <person name="Scarpelli C."/>
            <person name="Gaillardin C."/>
            <person name="Weissenbach J."/>
            <person name="Wincker P."/>
            <person name="Souciet J.L."/>
        </authorList>
    </citation>
    <scope>NUCLEOTIDE SEQUENCE [LARGE SCALE GENOMIC DNA]</scope>
    <source>
        <strain evidence="10">ATCC 36239 / CBS 767 / BCRC 21394 / JCM 1990 / NBRC 0083 / IGC 2968</strain>
    </source>
</reference>
<evidence type="ECO:0000313" key="9">
    <source>
        <dbReference type="EMBL" id="CAG88271.2"/>
    </source>
</evidence>
<dbReference type="AlphaFoldDB" id="Q6BP52"/>
<keyword evidence="4" id="KW-0862">Zinc</keyword>
<dbReference type="SUPFAM" id="SSF57667">
    <property type="entry name" value="beta-beta-alpha zinc fingers"/>
    <property type="match status" value="1"/>
</dbReference>
<dbReference type="SMART" id="SM00355">
    <property type="entry name" value="ZnF_C2H2"/>
    <property type="match status" value="2"/>
</dbReference>
<dbReference type="PANTHER" id="PTHR24396:SF19">
    <property type="entry name" value="FI01119P"/>
    <property type="match status" value="1"/>
</dbReference>
<evidence type="ECO:0000256" key="3">
    <source>
        <dbReference type="ARBA" id="ARBA00022771"/>
    </source>
</evidence>
<keyword evidence="2" id="KW-0479">Metal-binding</keyword>
<feature type="domain" description="C2H2-type" evidence="8">
    <location>
        <begin position="236"/>
        <end position="263"/>
    </location>
</feature>
<comment type="subcellular location">
    <subcellularLocation>
        <location evidence="1">Nucleus</location>
    </subcellularLocation>
</comment>
<dbReference type="InterPro" id="IPR036236">
    <property type="entry name" value="Znf_C2H2_sf"/>
</dbReference>
<feature type="region of interest" description="Disordered" evidence="7">
    <location>
        <begin position="177"/>
        <end position="222"/>
    </location>
</feature>
<keyword evidence="3 6" id="KW-0863">Zinc-finger</keyword>
<dbReference type="eggNOG" id="ENOG502S1NP">
    <property type="taxonomic scope" value="Eukaryota"/>
</dbReference>
<gene>
    <name evidence="9" type="ordered locus">DEHA2E16478g</name>
</gene>
<evidence type="ECO:0000256" key="1">
    <source>
        <dbReference type="ARBA" id="ARBA00004123"/>
    </source>
</evidence>
<dbReference type="FunCoup" id="Q6BP52">
    <property type="interactions" value="910"/>
</dbReference>
<evidence type="ECO:0000256" key="4">
    <source>
        <dbReference type="ARBA" id="ARBA00022833"/>
    </source>
</evidence>
<dbReference type="GO" id="GO:0005634">
    <property type="term" value="C:nucleus"/>
    <property type="evidence" value="ECO:0007669"/>
    <property type="project" value="UniProtKB-SubCell"/>
</dbReference>
<organism evidence="9 10">
    <name type="scientific">Debaryomyces hansenii (strain ATCC 36239 / CBS 767 / BCRC 21394 / JCM 1990 / NBRC 0083 / IGC 2968)</name>
    <name type="common">Yeast</name>
    <name type="synonym">Torulaspora hansenii</name>
    <dbReference type="NCBI Taxonomy" id="284592"/>
    <lineage>
        <taxon>Eukaryota</taxon>
        <taxon>Fungi</taxon>
        <taxon>Dikarya</taxon>
        <taxon>Ascomycota</taxon>
        <taxon>Saccharomycotina</taxon>
        <taxon>Pichiomycetes</taxon>
        <taxon>Debaryomycetaceae</taxon>
        <taxon>Debaryomyces</taxon>
    </lineage>
</organism>
<dbReference type="GO" id="GO:0000978">
    <property type="term" value="F:RNA polymerase II cis-regulatory region sequence-specific DNA binding"/>
    <property type="evidence" value="ECO:0007669"/>
    <property type="project" value="TreeGrafter"/>
</dbReference>
<keyword evidence="10" id="KW-1185">Reference proteome</keyword>
<dbReference type="EMBL" id="CR382137">
    <property type="protein sequence ID" value="CAG88271.2"/>
    <property type="molecule type" value="Genomic_DNA"/>
</dbReference>
<dbReference type="Proteomes" id="UP000000599">
    <property type="component" value="Chromosome E"/>
</dbReference>
<dbReference type="VEuPathDB" id="FungiDB:DEHA2E16478g"/>
<dbReference type="GeneID" id="2902178"/>
<accession>Q6BP52</accession>
<dbReference type="InterPro" id="IPR051643">
    <property type="entry name" value="Transcr_Reg_ZincFinger"/>
</dbReference>
<feature type="compositionally biased region" description="Polar residues" evidence="7">
    <location>
        <begin position="432"/>
        <end position="446"/>
    </location>
</feature>
<protein>
    <submittedName>
        <fullName evidence="9">DEHA2E16478p</fullName>
    </submittedName>
</protein>
<feature type="compositionally biased region" description="Low complexity" evidence="7">
    <location>
        <begin position="401"/>
        <end position="431"/>
    </location>
</feature>
<keyword evidence="5" id="KW-0539">Nucleus</keyword>
<feature type="compositionally biased region" description="Basic and acidic residues" evidence="7">
    <location>
        <begin position="196"/>
        <end position="206"/>
    </location>
</feature>
<evidence type="ECO:0000256" key="6">
    <source>
        <dbReference type="PROSITE-ProRule" id="PRU00042"/>
    </source>
</evidence>
<feature type="compositionally biased region" description="Polar residues" evidence="7">
    <location>
        <begin position="380"/>
        <end position="395"/>
    </location>
</feature>
<evidence type="ECO:0000256" key="5">
    <source>
        <dbReference type="ARBA" id="ARBA00023242"/>
    </source>
</evidence>
<dbReference type="GO" id="GO:0008270">
    <property type="term" value="F:zinc ion binding"/>
    <property type="evidence" value="ECO:0007669"/>
    <property type="project" value="UniProtKB-KW"/>
</dbReference>
<dbReference type="OrthoDB" id="9439903at2759"/>
<dbReference type="PROSITE" id="PS00028">
    <property type="entry name" value="ZINC_FINGER_C2H2_1"/>
    <property type="match status" value="1"/>
</dbReference>
<evidence type="ECO:0000256" key="7">
    <source>
        <dbReference type="SAM" id="MobiDB-lite"/>
    </source>
</evidence>
<dbReference type="OMA" id="WCELHVE"/>
<dbReference type="PANTHER" id="PTHR24396">
    <property type="entry name" value="ZINC FINGER PROTEIN"/>
    <property type="match status" value="1"/>
</dbReference>
<dbReference type="STRING" id="284592.Q6BP52"/>
<dbReference type="InParanoid" id="Q6BP52"/>
<feature type="region of interest" description="Disordered" evidence="7">
    <location>
        <begin position="371"/>
        <end position="446"/>
    </location>
</feature>